<dbReference type="InterPro" id="IPR053151">
    <property type="entry name" value="RNase_H-like"/>
</dbReference>
<evidence type="ECO:0000313" key="3">
    <source>
        <dbReference type="Proteomes" id="UP001459277"/>
    </source>
</evidence>
<dbReference type="InterPro" id="IPR002156">
    <property type="entry name" value="RNaseH_domain"/>
</dbReference>
<keyword evidence="3" id="KW-1185">Reference proteome</keyword>
<dbReference type="AlphaFoldDB" id="A0AAW2CLW9"/>
<dbReference type="PANTHER" id="PTHR47723:SF21">
    <property type="entry name" value="POLYNUCLEOTIDYL TRANSFERASE, RIBONUCLEASE H-LIKE SUPERFAMILY PROTEIN"/>
    <property type="match status" value="1"/>
</dbReference>
<reference evidence="2 3" key="1">
    <citation type="submission" date="2024-01" db="EMBL/GenBank/DDBJ databases">
        <title>A telomere-to-telomere, gap-free genome of sweet tea (Lithocarpus litseifolius).</title>
        <authorList>
            <person name="Zhou J."/>
        </authorList>
    </citation>
    <scope>NUCLEOTIDE SEQUENCE [LARGE SCALE GENOMIC DNA]</scope>
    <source>
        <strain evidence="2">Zhou-2022a</strain>
        <tissue evidence="2">Leaf</tissue>
    </source>
</reference>
<gene>
    <name evidence="2" type="ORF">SO802_017990</name>
</gene>
<dbReference type="CDD" id="cd06222">
    <property type="entry name" value="RNase_H_like"/>
    <property type="match status" value="1"/>
</dbReference>
<dbReference type="Gene3D" id="3.30.420.10">
    <property type="entry name" value="Ribonuclease H-like superfamily/Ribonuclease H"/>
    <property type="match status" value="1"/>
</dbReference>
<evidence type="ECO:0000259" key="1">
    <source>
        <dbReference type="Pfam" id="PF13456"/>
    </source>
</evidence>
<sequence length="227" mass="24919">MVEDAQTEVVAKLATGAWCIWNTRNEMRAAGVRNWDARMRQNARHPHLMWPDAVTLEGRCCLHIGATSRAALEMEDRGGSRNTGSVMVPSKCTCLQDKRGWCNIHEARNGLGVLVRYELGRVIAALSKRVQAPLGAVEAKAKAFEAGMQFAKDIGIQDFILEGDSLTIYRALSGLSNAPTSVDSVVQGLLSFSKKFRKVSFSRALPYENTPAHFLAKHAKGIVDFST</sequence>
<dbReference type="InterPro" id="IPR036397">
    <property type="entry name" value="RNaseH_sf"/>
</dbReference>
<organism evidence="2 3">
    <name type="scientific">Lithocarpus litseifolius</name>
    <dbReference type="NCBI Taxonomy" id="425828"/>
    <lineage>
        <taxon>Eukaryota</taxon>
        <taxon>Viridiplantae</taxon>
        <taxon>Streptophyta</taxon>
        <taxon>Embryophyta</taxon>
        <taxon>Tracheophyta</taxon>
        <taxon>Spermatophyta</taxon>
        <taxon>Magnoliopsida</taxon>
        <taxon>eudicotyledons</taxon>
        <taxon>Gunneridae</taxon>
        <taxon>Pentapetalae</taxon>
        <taxon>rosids</taxon>
        <taxon>fabids</taxon>
        <taxon>Fagales</taxon>
        <taxon>Fagaceae</taxon>
        <taxon>Lithocarpus</taxon>
    </lineage>
</organism>
<dbReference type="GO" id="GO:0003676">
    <property type="term" value="F:nucleic acid binding"/>
    <property type="evidence" value="ECO:0007669"/>
    <property type="project" value="InterPro"/>
</dbReference>
<dbReference type="Pfam" id="PF13456">
    <property type="entry name" value="RVT_3"/>
    <property type="match status" value="1"/>
</dbReference>
<accession>A0AAW2CLW9</accession>
<dbReference type="GO" id="GO:0004523">
    <property type="term" value="F:RNA-DNA hybrid ribonuclease activity"/>
    <property type="evidence" value="ECO:0007669"/>
    <property type="project" value="InterPro"/>
</dbReference>
<name>A0AAW2CLW9_9ROSI</name>
<evidence type="ECO:0000313" key="2">
    <source>
        <dbReference type="EMBL" id="KAK9998387.1"/>
    </source>
</evidence>
<protein>
    <recommendedName>
        <fullName evidence="1">RNase H type-1 domain-containing protein</fullName>
    </recommendedName>
</protein>
<dbReference type="InterPro" id="IPR044730">
    <property type="entry name" value="RNase_H-like_dom_plant"/>
</dbReference>
<dbReference type="EMBL" id="JAZDWU010000006">
    <property type="protein sequence ID" value="KAK9998387.1"/>
    <property type="molecule type" value="Genomic_DNA"/>
</dbReference>
<proteinExistence type="predicted"/>
<dbReference type="PANTHER" id="PTHR47723">
    <property type="entry name" value="OS05G0353850 PROTEIN"/>
    <property type="match status" value="1"/>
</dbReference>
<feature type="domain" description="RNase H type-1" evidence="1">
    <location>
        <begin position="102"/>
        <end position="219"/>
    </location>
</feature>
<dbReference type="Proteomes" id="UP001459277">
    <property type="component" value="Unassembled WGS sequence"/>
</dbReference>
<comment type="caution">
    <text evidence="2">The sequence shown here is derived from an EMBL/GenBank/DDBJ whole genome shotgun (WGS) entry which is preliminary data.</text>
</comment>